<organism evidence="2 3">
    <name type="scientific">Macrophomina phaseolina (strain MS6)</name>
    <name type="common">Charcoal rot fungus</name>
    <dbReference type="NCBI Taxonomy" id="1126212"/>
    <lineage>
        <taxon>Eukaryota</taxon>
        <taxon>Fungi</taxon>
        <taxon>Dikarya</taxon>
        <taxon>Ascomycota</taxon>
        <taxon>Pezizomycotina</taxon>
        <taxon>Dothideomycetes</taxon>
        <taxon>Dothideomycetes incertae sedis</taxon>
        <taxon>Botryosphaeriales</taxon>
        <taxon>Botryosphaeriaceae</taxon>
        <taxon>Macrophomina</taxon>
    </lineage>
</organism>
<dbReference type="EMBL" id="AHHD01000777">
    <property type="protein sequence ID" value="EKG09110.1"/>
    <property type="molecule type" value="Genomic_DNA"/>
</dbReference>
<dbReference type="AlphaFoldDB" id="K2RXI3"/>
<gene>
    <name evidence="2" type="ORF">MPH_13903</name>
</gene>
<dbReference type="HOGENOM" id="CLU_1695835_0_0_1"/>
<protein>
    <submittedName>
        <fullName evidence="2">Uncharacterized protein</fullName>
    </submittedName>
</protein>
<feature type="region of interest" description="Disordered" evidence="1">
    <location>
        <begin position="15"/>
        <end position="54"/>
    </location>
</feature>
<comment type="caution">
    <text evidence="2">The sequence shown here is derived from an EMBL/GenBank/DDBJ whole genome shotgun (WGS) entry which is preliminary data.</text>
</comment>
<name>K2RXI3_MACPH</name>
<feature type="compositionally biased region" description="Acidic residues" evidence="1">
    <location>
        <begin position="124"/>
        <end position="141"/>
    </location>
</feature>
<evidence type="ECO:0000313" key="2">
    <source>
        <dbReference type="EMBL" id="EKG09110.1"/>
    </source>
</evidence>
<evidence type="ECO:0000256" key="1">
    <source>
        <dbReference type="SAM" id="MobiDB-lite"/>
    </source>
</evidence>
<sequence length="155" mass="17164">MMDVVSAQLRFSPPEELGTFLVEEAEGERRNGDDVEDSDGDEDNNDADEERVPATWKQTCTAVAVSTCNPAIYVDQERTTPDDLLVKPCCEPQLADVYSMQASQHCGESLNGVLVYTVEVFADEAEGKDDDEEDGDEDEYKEDGHRTMKIAHVPS</sequence>
<feature type="compositionally biased region" description="Acidic residues" evidence="1">
    <location>
        <begin position="34"/>
        <end position="49"/>
    </location>
</feature>
<reference evidence="2 3" key="1">
    <citation type="journal article" date="2012" name="BMC Genomics">
        <title>Tools to kill: Genome of one of the most destructive plant pathogenic fungi Macrophomina phaseolina.</title>
        <authorList>
            <person name="Islam M.S."/>
            <person name="Haque M.S."/>
            <person name="Islam M.M."/>
            <person name="Emdad E.M."/>
            <person name="Halim A."/>
            <person name="Hossen Q.M.M."/>
            <person name="Hossain M.Z."/>
            <person name="Ahmed B."/>
            <person name="Rahim S."/>
            <person name="Rahman M.S."/>
            <person name="Alam M.M."/>
            <person name="Hou S."/>
            <person name="Wan X."/>
            <person name="Saito J.A."/>
            <person name="Alam M."/>
        </authorList>
    </citation>
    <scope>NUCLEOTIDE SEQUENCE [LARGE SCALE GENOMIC DNA]</scope>
    <source>
        <strain evidence="2 3">MS6</strain>
    </source>
</reference>
<evidence type="ECO:0000313" key="3">
    <source>
        <dbReference type="Proteomes" id="UP000007129"/>
    </source>
</evidence>
<dbReference type="VEuPathDB" id="FungiDB:MPH_13903"/>
<accession>K2RXI3</accession>
<dbReference type="InParanoid" id="K2RXI3"/>
<proteinExistence type="predicted"/>
<feature type="region of interest" description="Disordered" evidence="1">
    <location>
        <begin position="124"/>
        <end position="155"/>
    </location>
</feature>
<dbReference type="Proteomes" id="UP000007129">
    <property type="component" value="Unassembled WGS sequence"/>
</dbReference>